<reference evidence="2 3" key="1">
    <citation type="journal article" date="2007" name="Science">
        <title>Sea anemone genome reveals ancestral eumetazoan gene repertoire and genomic organization.</title>
        <authorList>
            <person name="Putnam N.H."/>
            <person name="Srivastava M."/>
            <person name="Hellsten U."/>
            <person name="Dirks B."/>
            <person name="Chapman J."/>
            <person name="Salamov A."/>
            <person name="Terry A."/>
            <person name="Shapiro H."/>
            <person name="Lindquist E."/>
            <person name="Kapitonov V.V."/>
            <person name="Jurka J."/>
            <person name="Genikhovich G."/>
            <person name="Grigoriev I.V."/>
            <person name="Lucas S.M."/>
            <person name="Steele R.E."/>
            <person name="Finnerty J.R."/>
            <person name="Technau U."/>
            <person name="Martindale M.Q."/>
            <person name="Rokhsar D.S."/>
        </authorList>
    </citation>
    <scope>NUCLEOTIDE SEQUENCE [LARGE SCALE GENOMIC DNA]</scope>
    <source>
        <strain evidence="3">CH2 X CH6</strain>
    </source>
</reference>
<dbReference type="Proteomes" id="UP000001593">
    <property type="component" value="Unassembled WGS sequence"/>
</dbReference>
<dbReference type="eggNOG" id="ENOG502R8QG">
    <property type="taxonomic scope" value="Eukaryota"/>
</dbReference>
<dbReference type="OMA" id="VDPSAIC"/>
<evidence type="ECO:0008006" key="4">
    <source>
        <dbReference type="Google" id="ProtNLM"/>
    </source>
</evidence>
<dbReference type="EMBL" id="DS469612">
    <property type="protein sequence ID" value="EDO39127.1"/>
    <property type="molecule type" value="Genomic_DNA"/>
</dbReference>
<evidence type="ECO:0000256" key="1">
    <source>
        <dbReference type="SAM" id="MobiDB-lite"/>
    </source>
</evidence>
<protein>
    <recommendedName>
        <fullName evidence="4">MAP3K12-binding inhibitory protein 1</fullName>
    </recommendedName>
</protein>
<dbReference type="GO" id="GO:0005829">
    <property type="term" value="C:cytosol"/>
    <property type="evidence" value="ECO:0000318"/>
    <property type="project" value="GO_Central"/>
</dbReference>
<feature type="region of interest" description="Disordered" evidence="1">
    <location>
        <begin position="194"/>
        <end position="218"/>
    </location>
</feature>
<keyword evidence="3" id="KW-1185">Reference proteome</keyword>
<evidence type="ECO:0000313" key="3">
    <source>
        <dbReference type="Proteomes" id="UP000001593"/>
    </source>
</evidence>
<dbReference type="KEGG" id="nve:5510771"/>
<dbReference type="InParanoid" id="A7SAY1"/>
<dbReference type="AlphaFoldDB" id="A7SAY1"/>
<organism evidence="2 3">
    <name type="scientific">Nematostella vectensis</name>
    <name type="common">Starlet sea anemone</name>
    <dbReference type="NCBI Taxonomy" id="45351"/>
    <lineage>
        <taxon>Eukaryota</taxon>
        <taxon>Metazoa</taxon>
        <taxon>Cnidaria</taxon>
        <taxon>Anthozoa</taxon>
        <taxon>Hexacorallia</taxon>
        <taxon>Actiniaria</taxon>
        <taxon>Edwardsiidae</taxon>
        <taxon>Nematostella</taxon>
    </lineage>
</organism>
<dbReference type="PhylomeDB" id="A7SAY1"/>
<dbReference type="OrthoDB" id="5531344at2759"/>
<feature type="compositionally biased region" description="Polar residues" evidence="1">
    <location>
        <begin position="79"/>
        <end position="88"/>
    </location>
</feature>
<name>A7SAY1_NEMVE</name>
<dbReference type="PANTHER" id="PTHR23404">
    <property type="entry name" value="MOLYBDOPTERIN SYNTHASE RELATED"/>
    <property type="match status" value="1"/>
</dbReference>
<sequence>MNDSKENESHHVMAAIREALLAIQVFIRKLNFDHGIVQFTLDDTKMYNKVIEGDKATTLLEELTALLQGIKEKLHGKNTHQGNQNNESVTKKKRIERPNSRDEAEAVDWSLVQVTADNKEINRRITSFIERKRSEVDQLNRREFCNVVDEDSEVENSCARTEAVFIPRLGQRSHIKVTHINNTKTSDEAQALDHVTGLQGDPSEPKKTIQKPRPSPMTPALNERIRNMEYSLGVNPGRPVASDIYHKLQLLESRILYLEGLSPEYMSHLSTSSGSVVSSCDTSSFSQPFQTLSIDAIDERMKSLKQSLLRKHSS</sequence>
<dbReference type="STRING" id="45351.A7SAY1"/>
<gene>
    <name evidence="2" type="ORF">NEMVEDRAFT_v1g244054</name>
</gene>
<proteinExistence type="predicted"/>
<dbReference type="HOGENOM" id="CLU_875306_0_0_1"/>
<evidence type="ECO:0000313" key="2">
    <source>
        <dbReference type="EMBL" id="EDO39127.1"/>
    </source>
</evidence>
<accession>A7SAY1</accession>
<feature type="region of interest" description="Disordered" evidence="1">
    <location>
        <begin position="74"/>
        <end position="101"/>
    </location>
</feature>